<protein>
    <submittedName>
        <fullName evidence="2">Uncharacterized protein</fullName>
    </submittedName>
</protein>
<dbReference type="InterPro" id="IPR036291">
    <property type="entry name" value="NAD(P)-bd_dom_sf"/>
</dbReference>
<dbReference type="Gene3D" id="3.40.50.720">
    <property type="entry name" value="NAD(P)-binding Rossmann-like Domain"/>
    <property type="match status" value="1"/>
</dbReference>
<keyword evidence="1" id="KW-0560">Oxidoreductase</keyword>
<dbReference type="Pfam" id="PF00106">
    <property type="entry name" value="adh_short"/>
    <property type="match status" value="1"/>
</dbReference>
<proteinExistence type="predicted"/>
<sequence length="326" mass="36322">MGQSKSIFDREQKHRLDGKLVAITGASDGIGLSTAIMCAQRGASLLLLCRNIEKMSSAASKILESTPDARILQIRVDLADVRTVSNAVKEIKEKQLMIDVLVLNAGLAYFAPTENLYNINSIQVVNHYSHFYLLSELLSNLKGSEEDPARVIALASDAHNGATGDGRFWKTYSSSQEMSSVLGTGIKKIGINAYCESKLANILHMREMATRYPEIKFMSVHPGVVNTNFFSFKKGDDFKGTFLGWFINTWIIRSFLSKIAKSSDQGAQTSMYCICSPEVETSLYYKDCAKGEVKIKGKQNLDEAQEQLWNLSLKFVQDNCENYCFI</sequence>
<accession>E4XS53</accession>
<dbReference type="PANTHER" id="PTHR43157">
    <property type="entry name" value="PHOSPHATIDYLINOSITOL-GLYCAN BIOSYNTHESIS CLASS F PROTEIN-RELATED"/>
    <property type="match status" value="1"/>
</dbReference>
<dbReference type="FunCoup" id="E4XS53">
    <property type="interactions" value="49"/>
</dbReference>
<evidence type="ECO:0000313" key="3">
    <source>
        <dbReference type="Proteomes" id="UP000001307"/>
    </source>
</evidence>
<dbReference type="OrthoDB" id="191139at2759"/>
<dbReference type="InterPro" id="IPR002347">
    <property type="entry name" value="SDR_fam"/>
</dbReference>
<dbReference type="GO" id="GO:0016491">
    <property type="term" value="F:oxidoreductase activity"/>
    <property type="evidence" value="ECO:0007669"/>
    <property type="project" value="UniProtKB-KW"/>
</dbReference>
<dbReference type="AlphaFoldDB" id="E4XS53"/>
<dbReference type="SUPFAM" id="SSF51735">
    <property type="entry name" value="NAD(P)-binding Rossmann-fold domains"/>
    <property type="match status" value="1"/>
</dbReference>
<evidence type="ECO:0000256" key="1">
    <source>
        <dbReference type="ARBA" id="ARBA00023002"/>
    </source>
</evidence>
<reference evidence="2" key="1">
    <citation type="journal article" date="2010" name="Science">
        <title>Plasticity of animal genome architecture unmasked by rapid evolution of a pelagic tunicate.</title>
        <authorList>
            <person name="Denoeud F."/>
            <person name="Henriet S."/>
            <person name="Mungpakdee S."/>
            <person name="Aury J.M."/>
            <person name="Da Silva C."/>
            <person name="Brinkmann H."/>
            <person name="Mikhaleva J."/>
            <person name="Olsen L.C."/>
            <person name="Jubin C."/>
            <person name="Canestro C."/>
            <person name="Bouquet J.M."/>
            <person name="Danks G."/>
            <person name="Poulain J."/>
            <person name="Campsteijn C."/>
            <person name="Adamski M."/>
            <person name="Cross I."/>
            <person name="Yadetie F."/>
            <person name="Muffato M."/>
            <person name="Louis A."/>
            <person name="Butcher S."/>
            <person name="Tsagkogeorga G."/>
            <person name="Konrad A."/>
            <person name="Singh S."/>
            <person name="Jensen M.F."/>
            <person name="Cong E.H."/>
            <person name="Eikeseth-Otteraa H."/>
            <person name="Noel B."/>
            <person name="Anthouard V."/>
            <person name="Porcel B.M."/>
            <person name="Kachouri-Lafond R."/>
            <person name="Nishino A."/>
            <person name="Ugolini M."/>
            <person name="Chourrout P."/>
            <person name="Nishida H."/>
            <person name="Aasland R."/>
            <person name="Huzurbazar S."/>
            <person name="Westhof E."/>
            <person name="Delsuc F."/>
            <person name="Lehrach H."/>
            <person name="Reinhardt R."/>
            <person name="Weissenbach J."/>
            <person name="Roy S.W."/>
            <person name="Artiguenave F."/>
            <person name="Postlethwait J.H."/>
            <person name="Manak J.R."/>
            <person name="Thompson E.M."/>
            <person name="Jaillon O."/>
            <person name="Du Pasquier L."/>
            <person name="Boudinot P."/>
            <person name="Liberles D.A."/>
            <person name="Volff J.N."/>
            <person name="Philippe H."/>
            <person name="Lenhard B."/>
            <person name="Roest Crollius H."/>
            <person name="Wincker P."/>
            <person name="Chourrout D."/>
        </authorList>
    </citation>
    <scope>NUCLEOTIDE SEQUENCE [LARGE SCALE GENOMIC DNA]</scope>
</reference>
<dbReference type="Proteomes" id="UP000001307">
    <property type="component" value="Unassembled WGS sequence"/>
</dbReference>
<name>E4XS53_OIKDI</name>
<keyword evidence="3" id="KW-1185">Reference proteome</keyword>
<organism evidence="2">
    <name type="scientific">Oikopleura dioica</name>
    <name type="common">Tunicate</name>
    <dbReference type="NCBI Taxonomy" id="34765"/>
    <lineage>
        <taxon>Eukaryota</taxon>
        <taxon>Metazoa</taxon>
        <taxon>Chordata</taxon>
        <taxon>Tunicata</taxon>
        <taxon>Appendicularia</taxon>
        <taxon>Copelata</taxon>
        <taxon>Oikopleuridae</taxon>
        <taxon>Oikopleura</taxon>
    </lineage>
</organism>
<evidence type="ECO:0000313" key="2">
    <source>
        <dbReference type="EMBL" id="CBY12601.1"/>
    </source>
</evidence>
<dbReference type="EMBL" id="FN653130">
    <property type="protein sequence ID" value="CBY12601.1"/>
    <property type="molecule type" value="Genomic_DNA"/>
</dbReference>
<dbReference type="PRINTS" id="PR00081">
    <property type="entry name" value="GDHRDH"/>
</dbReference>
<dbReference type="InParanoid" id="E4XS53"/>
<dbReference type="PANTHER" id="PTHR43157:SF31">
    <property type="entry name" value="PHOSPHATIDYLINOSITOL-GLYCAN BIOSYNTHESIS CLASS F PROTEIN"/>
    <property type="match status" value="1"/>
</dbReference>
<gene>
    <name evidence="2" type="ORF">GSOID_T00002002001</name>
</gene>